<feature type="non-terminal residue" evidence="1">
    <location>
        <position position="1"/>
    </location>
</feature>
<dbReference type="AlphaFoldDB" id="A0A383AY55"/>
<protein>
    <submittedName>
        <fullName evidence="1">Uncharacterized protein</fullName>
    </submittedName>
</protein>
<accession>A0A383AY55</accession>
<reference evidence="1" key="1">
    <citation type="submission" date="2018-05" db="EMBL/GenBank/DDBJ databases">
        <authorList>
            <person name="Lanie J.A."/>
            <person name="Ng W.-L."/>
            <person name="Kazmierczak K.M."/>
            <person name="Andrzejewski T.M."/>
            <person name="Davidsen T.M."/>
            <person name="Wayne K.J."/>
            <person name="Tettelin H."/>
            <person name="Glass J.I."/>
            <person name="Rusch D."/>
            <person name="Podicherti R."/>
            <person name="Tsui H.-C.T."/>
            <person name="Winkler M.E."/>
        </authorList>
    </citation>
    <scope>NUCLEOTIDE SEQUENCE</scope>
</reference>
<evidence type="ECO:0000313" key="1">
    <source>
        <dbReference type="EMBL" id="SVE12503.1"/>
    </source>
</evidence>
<dbReference type="EMBL" id="UINC01195778">
    <property type="protein sequence ID" value="SVE12503.1"/>
    <property type="molecule type" value="Genomic_DNA"/>
</dbReference>
<proteinExistence type="predicted"/>
<name>A0A383AY55_9ZZZZ</name>
<gene>
    <name evidence="1" type="ORF">METZ01_LOCUS465357</name>
</gene>
<sequence length="38" mass="4637">MKKQEQDHQKKNPIYQEYQLNLNLYNKGKTQLGIEFLI</sequence>
<organism evidence="1">
    <name type="scientific">marine metagenome</name>
    <dbReference type="NCBI Taxonomy" id="408172"/>
    <lineage>
        <taxon>unclassified sequences</taxon>
        <taxon>metagenomes</taxon>
        <taxon>ecological metagenomes</taxon>
    </lineage>
</organism>
<feature type="non-terminal residue" evidence="1">
    <location>
        <position position="38"/>
    </location>
</feature>